<sequence>MKNIYTIVGINIKDCDIVNHSGQSTPIAYLFQKGIAMGTNMFITGYKKLEASIKFKISSFKPVSTLNPNLTKLFCQPLCKTTNANLILHTNALKHNLTIGGHQKFYKVPQADNLYESQEDNLYEPHKDNFYEPWEDNKGTSSVSIIKNYYIIAEHVNIN</sequence>
<protein>
    <submittedName>
        <fullName evidence="1">Uncharacterized protein</fullName>
    </submittedName>
</protein>
<dbReference type="EMBL" id="WTPW01000778">
    <property type="protein sequence ID" value="KAF0480595.1"/>
    <property type="molecule type" value="Genomic_DNA"/>
</dbReference>
<dbReference type="AlphaFoldDB" id="A0A8H4ACZ7"/>
<organism evidence="1 2">
    <name type="scientific">Gigaspora margarita</name>
    <dbReference type="NCBI Taxonomy" id="4874"/>
    <lineage>
        <taxon>Eukaryota</taxon>
        <taxon>Fungi</taxon>
        <taxon>Fungi incertae sedis</taxon>
        <taxon>Mucoromycota</taxon>
        <taxon>Glomeromycotina</taxon>
        <taxon>Glomeromycetes</taxon>
        <taxon>Diversisporales</taxon>
        <taxon>Gigasporaceae</taxon>
        <taxon>Gigaspora</taxon>
    </lineage>
</organism>
<reference evidence="1 2" key="1">
    <citation type="journal article" date="2019" name="Environ. Microbiol.">
        <title>At the nexus of three kingdoms: the genome of the mycorrhizal fungus Gigaspora margarita provides insights into plant, endobacterial and fungal interactions.</title>
        <authorList>
            <person name="Venice F."/>
            <person name="Ghignone S."/>
            <person name="Salvioli di Fossalunga A."/>
            <person name="Amselem J."/>
            <person name="Novero M."/>
            <person name="Xianan X."/>
            <person name="Sedzielewska Toro K."/>
            <person name="Morin E."/>
            <person name="Lipzen A."/>
            <person name="Grigoriev I.V."/>
            <person name="Henrissat B."/>
            <person name="Martin F.M."/>
            <person name="Bonfante P."/>
        </authorList>
    </citation>
    <scope>NUCLEOTIDE SEQUENCE [LARGE SCALE GENOMIC DNA]</scope>
    <source>
        <strain evidence="1 2">BEG34</strain>
    </source>
</reference>
<accession>A0A8H4ACZ7</accession>
<keyword evidence="2" id="KW-1185">Reference proteome</keyword>
<dbReference type="OrthoDB" id="2434806at2759"/>
<proteinExistence type="predicted"/>
<name>A0A8H4ACZ7_GIGMA</name>
<dbReference type="Proteomes" id="UP000439903">
    <property type="component" value="Unassembled WGS sequence"/>
</dbReference>
<comment type="caution">
    <text evidence="1">The sequence shown here is derived from an EMBL/GenBank/DDBJ whole genome shotgun (WGS) entry which is preliminary data.</text>
</comment>
<gene>
    <name evidence="1" type="ORF">F8M41_023687</name>
</gene>
<evidence type="ECO:0000313" key="2">
    <source>
        <dbReference type="Proteomes" id="UP000439903"/>
    </source>
</evidence>
<evidence type="ECO:0000313" key="1">
    <source>
        <dbReference type="EMBL" id="KAF0480595.1"/>
    </source>
</evidence>